<evidence type="ECO:0000313" key="2">
    <source>
        <dbReference type="Proteomes" id="UP000054018"/>
    </source>
</evidence>
<organism evidence="1 2">
    <name type="scientific">Pisolithus microcarpus 441</name>
    <dbReference type="NCBI Taxonomy" id="765257"/>
    <lineage>
        <taxon>Eukaryota</taxon>
        <taxon>Fungi</taxon>
        <taxon>Dikarya</taxon>
        <taxon>Basidiomycota</taxon>
        <taxon>Agaricomycotina</taxon>
        <taxon>Agaricomycetes</taxon>
        <taxon>Agaricomycetidae</taxon>
        <taxon>Boletales</taxon>
        <taxon>Sclerodermatineae</taxon>
        <taxon>Pisolithaceae</taxon>
        <taxon>Pisolithus</taxon>
    </lineage>
</organism>
<gene>
    <name evidence="1" type="ORF">PISMIDRAFT_70688</name>
</gene>
<sequence>MASLSLIQKRALVRELQGNACRVILVERCSLGGCDIILDPDRATIVTSLFALPVQIEALAEKISKESWRYS</sequence>
<protein>
    <submittedName>
        <fullName evidence="1">Uncharacterized protein</fullName>
    </submittedName>
</protein>
<dbReference type="AlphaFoldDB" id="A0A0C9ZK91"/>
<keyword evidence="2" id="KW-1185">Reference proteome</keyword>
<reference evidence="1 2" key="1">
    <citation type="submission" date="2014-04" db="EMBL/GenBank/DDBJ databases">
        <authorList>
            <consortium name="DOE Joint Genome Institute"/>
            <person name="Kuo A."/>
            <person name="Kohler A."/>
            <person name="Costa M.D."/>
            <person name="Nagy L.G."/>
            <person name="Floudas D."/>
            <person name="Copeland A."/>
            <person name="Barry K.W."/>
            <person name="Cichocki N."/>
            <person name="Veneault-Fourrey C."/>
            <person name="LaButti K."/>
            <person name="Lindquist E.A."/>
            <person name="Lipzen A."/>
            <person name="Lundell T."/>
            <person name="Morin E."/>
            <person name="Murat C."/>
            <person name="Sun H."/>
            <person name="Tunlid A."/>
            <person name="Henrissat B."/>
            <person name="Grigoriev I.V."/>
            <person name="Hibbett D.S."/>
            <person name="Martin F."/>
            <person name="Nordberg H.P."/>
            <person name="Cantor M.N."/>
            <person name="Hua S.X."/>
        </authorList>
    </citation>
    <scope>NUCLEOTIDE SEQUENCE [LARGE SCALE GENOMIC DNA]</scope>
    <source>
        <strain evidence="1 2">441</strain>
    </source>
</reference>
<feature type="non-terminal residue" evidence="1">
    <location>
        <position position="71"/>
    </location>
</feature>
<dbReference type="OrthoDB" id="2689875at2759"/>
<dbReference type="HOGENOM" id="CLU_202889_0_0_1"/>
<dbReference type="STRING" id="765257.A0A0C9ZK91"/>
<reference evidence="2" key="2">
    <citation type="submission" date="2015-01" db="EMBL/GenBank/DDBJ databases">
        <title>Evolutionary Origins and Diversification of the Mycorrhizal Mutualists.</title>
        <authorList>
            <consortium name="DOE Joint Genome Institute"/>
            <consortium name="Mycorrhizal Genomics Consortium"/>
            <person name="Kohler A."/>
            <person name="Kuo A."/>
            <person name="Nagy L.G."/>
            <person name="Floudas D."/>
            <person name="Copeland A."/>
            <person name="Barry K.W."/>
            <person name="Cichocki N."/>
            <person name="Veneault-Fourrey C."/>
            <person name="LaButti K."/>
            <person name="Lindquist E.A."/>
            <person name="Lipzen A."/>
            <person name="Lundell T."/>
            <person name="Morin E."/>
            <person name="Murat C."/>
            <person name="Riley R."/>
            <person name="Ohm R."/>
            <person name="Sun H."/>
            <person name="Tunlid A."/>
            <person name="Henrissat B."/>
            <person name="Grigoriev I.V."/>
            <person name="Hibbett D.S."/>
            <person name="Martin F."/>
        </authorList>
    </citation>
    <scope>NUCLEOTIDE SEQUENCE [LARGE SCALE GENOMIC DNA]</scope>
    <source>
        <strain evidence="2">441</strain>
    </source>
</reference>
<accession>A0A0C9ZK91</accession>
<dbReference type="EMBL" id="KN833688">
    <property type="protein sequence ID" value="KIK29751.1"/>
    <property type="molecule type" value="Genomic_DNA"/>
</dbReference>
<dbReference type="Proteomes" id="UP000054018">
    <property type="component" value="Unassembled WGS sequence"/>
</dbReference>
<proteinExistence type="predicted"/>
<name>A0A0C9ZK91_9AGAM</name>
<evidence type="ECO:0000313" key="1">
    <source>
        <dbReference type="EMBL" id="KIK29751.1"/>
    </source>
</evidence>